<dbReference type="EMBL" id="JAXAFO010000010">
    <property type="protein sequence ID" value="MDX6849294.1"/>
    <property type="molecule type" value="Genomic_DNA"/>
</dbReference>
<dbReference type="InterPro" id="IPR006143">
    <property type="entry name" value="RND_pump_MFP"/>
</dbReference>
<keyword evidence="4" id="KW-0732">Signal</keyword>
<dbReference type="InterPro" id="IPR051909">
    <property type="entry name" value="MFP_Cation_Efflux"/>
</dbReference>
<reference evidence="6 7" key="1">
    <citation type="submission" date="2023-11" db="EMBL/GenBank/DDBJ databases">
        <title>Gilvimarinus fulvus sp. nov., isolated from the surface of Kelp.</title>
        <authorList>
            <person name="Sun Y.Y."/>
            <person name="Gong Y."/>
            <person name="Du Z.J."/>
        </authorList>
    </citation>
    <scope>NUCLEOTIDE SEQUENCE [LARGE SCALE GENOMIC DNA]</scope>
    <source>
        <strain evidence="6 7">SDUM040013</strain>
    </source>
</reference>
<dbReference type="InterPro" id="IPR058649">
    <property type="entry name" value="CzcB_C"/>
</dbReference>
<dbReference type="PANTHER" id="PTHR30097:SF15">
    <property type="entry name" value="CATION EFFLUX SYSTEM PROTEIN CUSB"/>
    <property type="match status" value="1"/>
</dbReference>
<keyword evidence="3" id="KW-0175">Coiled coil</keyword>
<organism evidence="6 7">
    <name type="scientific">Gilvimarinus gilvus</name>
    <dbReference type="NCBI Taxonomy" id="3058038"/>
    <lineage>
        <taxon>Bacteria</taxon>
        <taxon>Pseudomonadati</taxon>
        <taxon>Pseudomonadota</taxon>
        <taxon>Gammaproteobacteria</taxon>
        <taxon>Cellvibrionales</taxon>
        <taxon>Cellvibrionaceae</taxon>
        <taxon>Gilvimarinus</taxon>
    </lineage>
</organism>
<dbReference type="Gene3D" id="2.40.30.170">
    <property type="match status" value="1"/>
</dbReference>
<dbReference type="SUPFAM" id="SSF111369">
    <property type="entry name" value="HlyD-like secretion proteins"/>
    <property type="match status" value="1"/>
</dbReference>
<feature type="coiled-coil region" evidence="3">
    <location>
        <begin position="256"/>
        <end position="307"/>
    </location>
</feature>
<keyword evidence="7" id="KW-1185">Reference proteome</keyword>
<dbReference type="Pfam" id="PF25975">
    <property type="entry name" value="CzcB_C"/>
    <property type="match status" value="1"/>
</dbReference>
<protein>
    <submittedName>
        <fullName evidence="6">Efflux RND transporter periplasmic adaptor subunit</fullName>
    </submittedName>
</protein>
<proteinExistence type="inferred from homology"/>
<evidence type="ECO:0000256" key="2">
    <source>
        <dbReference type="ARBA" id="ARBA00022448"/>
    </source>
</evidence>
<dbReference type="Gene3D" id="2.40.50.100">
    <property type="match status" value="1"/>
</dbReference>
<keyword evidence="2" id="KW-0813">Transport</keyword>
<dbReference type="Gene3D" id="2.40.420.20">
    <property type="match status" value="1"/>
</dbReference>
<evidence type="ECO:0000256" key="4">
    <source>
        <dbReference type="SAM" id="SignalP"/>
    </source>
</evidence>
<comment type="caution">
    <text evidence="6">The sequence shown here is derived from an EMBL/GenBank/DDBJ whole genome shotgun (WGS) entry which is preliminary data.</text>
</comment>
<feature type="signal peptide" evidence="4">
    <location>
        <begin position="1"/>
        <end position="28"/>
    </location>
</feature>
<dbReference type="PANTHER" id="PTHR30097">
    <property type="entry name" value="CATION EFFLUX SYSTEM PROTEIN CUSB"/>
    <property type="match status" value="1"/>
</dbReference>
<evidence type="ECO:0000256" key="3">
    <source>
        <dbReference type="SAM" id="Coils"/>
    </source>
</evidence>
<gene>
    <name evidence="6" type="ORF">SCD92_07975</name>
</gene>
<dbReference type="Gene3D" id="1.10.287.470">
    <property type="entry name" value="Helix hairpin bin"/>
    <property type="match status" value="1"/>
</dbReference>
<dbReference type="NCBIfam" id="TIGR01730">
    <property type="entry name" value="RND_mfp"/>
    <property type="match status" value="1"/>
</dbReference>
<dbReference type="RefSeq" id="WP_302721530.1">
    <property type="nucleotide sequence ID" value="NZ_JAULRU010000319.1"/>
</dbReference>
<name>A0ABU4S240_9GAMM</name>
<evidence type="ECO:0000313" key="7">
    <source>
        <dbReference type="Proteomes" id="UP001273505"/>
    </source>
</evidence>
<sequence length="524" mass="56555">MIITTNPMGWQWLMVLVLVTALFNPAWAGGGHDSHDDHDEHSEEPALVYTHYSNNAELFVEFPPLVVNQPSTFVAHFTRLKDFKPMTSGVLDIHLRRDGKTAARFRVKAPARTGIFLPVVTAKHAGTYQLILEVRDGDFHSTHDLGEVTVFASKDEATVNQETVEGEIGYLKEQQWVNPFAIVKAEMRALRPSVPGFATVSAPSDGYAVVRAPSDGYFSAETLVNAGQIVTASQSLGSLIPRLGEGADIGHLLVAQERAKSQLQLVQADVKRLKALYEQGAIPQKRLLEARQVLEVAKVELQTAQSRIQQRAGQKGTAAAGIALRAPIAGEVVSATARPGAFVRAGEALFTLAVTDRRWLEVAVPERFGDRIRHTSGAWINHDGRTRILDASHGAEVVRISQQVEPTNRTVSVAIEYPLQTGAKDSGPSLLGARLSAHVYVDKPKALLAIPVSAIIDDGGQPTVYVQTEGESFARRTVTLGLRDGNLVEVVAGVAPGEWVVSKGAYYIKLASTGGDAIGHGHAH</sequence>
<comment type="similarity">
    <text evidence="1">Belongs to the membrane fusion protein (MFP) (TC 8.A.1) family.</text>
</comment>
<feature type="chain" id="PRO_5045647216" evidence="4">
    <location>
        <begin position="29"/>
        <end position="524"/>
    </location>
</feature>
<feature type="domain" description="CzcB-like C-terminal circularly permuted SH3-like" evidence="5">
    <location>
        <begin position="448"/>
        <end position="509"/>
    </location>
</feature>
<dbReference type="Proteomes" id="UP001273505">
    <property type="component" value="Unassembled WGS sequence"/>
</dbReference>
<evidence type="ECO:0000256" key="1">
    <source>
        <dbReference type="ARBA" id="ARBA00009477"/>
    </source>
</evidence>
<evidence type="ECO:0000259" key="5">
    <source>
        <dbReference type="Pfam" id="PF25975"/>
    </source>
</evidence>
<evidence type="ECO:0000313" key="6">
    <source>
        <dbReference type="EMBL" id="MDX6849294.1"/>
    </source>
</evidence>
<accession>A0ABU4S240</accession>